<dbReference type="GO" id="GO:0003677">
    <property type="term" value="F:DNA binding"/>
    <property type="evidence" value="ECO:0007669"/>
    <property type="project" value="InterPro"/>
</dbReference>
<dbReference type="GO" id="GO:0043138">
    <property type="term" value="F:3'-5' DNA helicase activity"/>
    <property type="evidence" value="ECO:0007669"/>
    <property type="project" value="TreeGrafter"/>
</dbReference>
<evidence type="ECO:0000259" key="6">
    <source>
        <dbReference type="PROSITE" id="PS51198"/>
    </source>
</evidence>
<proteinExistence type="predicted"/>
<dbReference type="PROSITE" id="PS51198">
    <property type="entry name" value="UVRD_HELICASE_ATP_BIND"/>
    <property type="match status" value="1"/>
</dbReference>
<dbReference type="Pfam" id="PF00580">
    <property type="entry name" value="UvrD-helicase"/>
    <property type="match status" value="1"/>
</dbReference>
<dbReference type="EMBL" id="BJNF01000089">
    <property type="protein sequence ID" value="GEC17118.1"/>
    <property type="molecule type" value="Genomic_DNA"/>
</dbReference>
<evidence type="ECO:0000256" key="5">
    <source>
        <dbReference type="PROSITE-ProRule" id="PRU00560"/>
    </source>
</evidence>
<evidence type="ECO:0000313" key="7">
    <source>
        <dbReference type="EMBL" id="GEC17118.1"/>
    </source>
</evidence>
<keyword evidence="1 5" id="KW-0547">Nucleotide-binding</keyword>
<dbReference type="RefSeq" id="WP_141384874.1">
    <property type="nucleotide sequence ID" value="NZ_BJNF01000089.1"/>
</dbReference>
<name>A0A4Y3WF18_NITWI</name>
<dbReference type="InterPro" id="IPR027417">
    <property type="entry name" value="P-loop_NTPase"/>
</dbReference>
<accession>A0A4Y3WF18</accession>
<dbReference type="Pfam" id="PF13538">
    <property type="entry name" value="UvrD_C_2"/>
    <property type="match status" value="1"/>
</dbReference>
<keyword evidence="3 5" id="KW-0347">Helicase</keyword>
<evidence type="ECO:0000256" key="4">
    <source>
        <dbReference type="ARBA" id="ARBA00022840"/>
    </source>
</evidence>
<sequence length="691" mass="78686">MSAAEIEEQARLKDCQERIGDNLHEIGVRLDAYARDIQANKNHMWEARRDMDHIDKVALRQSIEQTMRSAEVLKAQRHKLLKLRNSPYFGRFDFARGQDGKSEAQPIYVGVHDFTDEASGETLVYDWRAPVCSMFYDYEIGPARYEAPAGEVEGRLELKRQFRIRGGRMEFMLESGVNIVDDVLQQELSRSSDEAMKNIVATIQRDQNAIIRNAEADTLIIQGVAGSGKTSIALHRIAFLLYRFKDTLNSKDILIISPNRVFADYIGNVLPELGEEQVSEIGMETLADELLQGQYRFQTFFDQTSLLLEGRDEALRERIAAKGSLGFLKQIDSYVDYLEANSFKAVEWRPGVGRIVPDWHFQETWQKYRGLPISERIAEVVRTTEHKVFLHYKHELESRQLKALREAVRGMVQRKSLRAAYKGLFEWLGQPELFKPAGGRLEYSDVFPLIYLKMRLEGVDNSRQEVKHLLIDEMQDYTPVQYAVLGTLFPCRKTVLGDATQSVNPYGGSNAEQIQRVLRASAPMKLTKSYRSSWEIMQFALGISPNEELVPIERHGESPRVVRCARQSEAVERIIAEIEDFQASSHRRLAVIAKTQKYAEKLHRLLAEKGVETRLLDAGSGGFSTRIIICTSHLAKGLEFDRVIVPDADAHTYQTDMDRNMLYVACTRAMHRLTVVVNGEPSAFLPASAMS</sequence>
<dbReference type="PANTHER" id="PTHR11070">
    <property type="entry name" value="UVRD / RECB / PCRA DNA HELICASE FAMILY MEMBER"/>
    <property type="match status" value="1"/>
</dbReference>
<gene>
    <name evidence="7" type="ORF">NWI01_30100</name>
</gene>
<keyword evidence="2 5" id="KW-0378">Hydrolase</keyword>
<evidence type="ECO:0000256" key="3">
    <source>
        <dbReference type="ARBA" id="ARBA00022806"/>
    </source>
</evidence>
<protein>
    <submittedName>
        <fullName evidence="7">DNA helicase</fullName>
    </submittedName>
</protein>
<keyword evidence="4 5" id="KW-0067">ATP-binding</keyword>
<feature type="binding site" evidence="5">
    <location>
        <begin position="223"/>
        <end position="230"/>
    </location>
    <ligand>
        <name>ATP</name>
        <dbReference type="ChEBI" id="CHEBI:30616"/>
    </ligand>
</feature>
<comment type="caution">
    <text evidence="7">The sequence shown here is derived from an EMBL/GenBank/DDBJ whole genome shotgun (WGS) entry which is preliminary data.</text>
</comment>
<evidence type="ECO:0000256" key="2">
    <source>
        <dbReference type="ARBA" id="ARBA00022801"/>
    </source>
</evidence>
<dbReference type="OrthoDB" id="7211215at2"/>
<dbReference type="Gene3D" id="3.40.50.300">
    <property type="entry name" value="P-loop containing nucleotide triphosphate hydrolases"/>
    <property type="match status" value="2"/>
</dbReference>
<dbReference type="GO" id="GO:0000725">
    <property type="term" value="P:recombinational repair"/>
    <property type="evidence" value="ECO:0007669"/>
    <property type="project" value="TreeGrafter"/>
</dbReference>
<organism evidence="7 8">
    <name type="scientific">Nitrobacter winogradskyi</name>
    <name type="common">Nitrobacter agilis</name>
    <dbReference type="NCBI Taxonomy" id="913"/>
    <lineage>
        <taxon>Bacteria</taxon>
        <taxon>Pseudomonadati</taxon>
        <taxon>Pseudomonadota</taxon>
        <taxon>Alphaproteobacteria</taxon>
        <taxon>Hyphomicrobiales</taxon>
        <taxon>Nitrobacteraceae</taxon>
        <taxon>Nitrobacter</taxon>
    </lineage>
</organism>
<evidence type="ECO:0000256" key="1">
    <source>
        <dbReference type="ARBA" id="ARBA00022741"/>
    </source>
</evidence>
<dbReference type="GO" id="GO:0005829">
    <property type="term" value="C:cytosol"/>
    <property type="evidence" value="ECO:0007669"/>
    <property type="project" value="TreeGrafter"/>
</dbReference>
<dbReference type="GO" id="GO:0016787">
    <property type="term" value="F:hydrolase activity"/>
    <property type="evidence" value="ECO:0007669"/>
    <property type="project" value="UniProtKB-UniRule"/>
</dbReference>
<dbReference type="SUPFAM" id="SSF52540">
    <property type="entry name" value="P-loop containing nucleoside triphosphate hydrolases"/>
    <property type="match status" value="1"/>
</dbReference>
<dbReference type="GO" id="GO:0005524">
    <property type="term" value="F:ATP binding"/>
    <property type="evidence" value="ECO:0007669"/>
    <property type="project" value="UniProtKB-UniRule"/>
</dbReference>
<dbReference type="InterPro" id="IPR014016">
    <property type="entry name" value="UvrD-like_ATP-bd"/>
</dbReference>
<reference evidence="7 8" key="1">
    <citation type="submission" date="2019-06" db="EMBL/GenBank/DDBJ databases">
        <title>Whole genome shotgun sequence of Nitrobacter winogradskyi NBRC 14297.</title>
        <authorList>
            <person name="Hosoyama A."/>
            <person name="Uohara A."/>
            <person name="Ohji S."/>
            <person name="Ichikawa N."/>
        </authorList>
    </citation>
    <scope>NUCLEOTIDE SEQUENCE [LARGE SCALE GENOMIC DNA]</scope>
    <source>
        <strain evidence="7 8">NBRC 14297</strain>
    </source>
</reference>
<feature type="domain" description="UvrD-like helicase ATP-binding" evidence="6">
    <location>
        <begin position="202"/>
        <end position="533"/>
    </location>
</feature>
<dbReference type="AlphaFoldDB" id="A0A4Y3WF18"/>
<dbReference type="InterPro" id="IPR027785">
    <property type="entry name" value="UvrD-like_helicase_C"/>
</dbReference>
<dbReference type="PANTHER" id="PTHR11070:SF17">
    <property type="entry name" value="DNA HELICASE IV"/>
    <property type="match status" value="1"/>
</dbReference>
<dbReference type="Proteomes" id="UP000318825">
    <property type="component" value="Unassembled WGS sequence"/>
</dbReference>
<evidence type="ECO:0000313" key="8">
    <source>
        <dbReference type="Proteomes" id="UP000318825"/>
    </source>
</evidence>
<dbReference type="InterPro" id="IPR000212">
    <property type="entry name" value="DNA_helicase_UvrD/REP"/>
</dbReference>